<accession>A0A6C0RFZ2</accession>
<feature type="domain" description="Hemerythrin-like" evidence="1">
    <location>
        <begin position="5"/>
        <end position="115"/>
    </location>
</feature>
<organism evidence="2 3">
    <name type="scientific">Draconibacterium halophilum</name>
    <dbReference type="NCBI Taxonomy" id="2706887"/>
    <lineage>
        <taxon>Bacteria</taxon>
        <taxon>Pseudomonadati</taxon>
        <taxon>Bacteroidota</taxon>
        <taxon>Bacteroidia</taxon>
        <taxon>Marinilabiliales</taxon>
        <taxon>Prolixibacteraceae</taxon>
        <taxon>Draconibacterium</taxon>
    </lineage>
</organism>
<dbReference type="AlphaFoldDB" id="A0A6C0RFZ2"/>
<protein>
    <recommendedName>
        <fullName evidence="1">Hemerythrin-like domain-containing protein</fullName>
    </recommendedName>
</protein>
<dbReference type="Gene3D" id="1.20.120.520">
    <property type="entry name" value="nmb1532 protein domain like"/>
    <property type="match status" value="1"/>
</dbReference>
<name>A0A6C0RFZ2_9BACT</name>
<dbReference type="Pfam" id="PF01814">
    <property type="entry name" value="Hemerythrin"/>
    <property type="match status" value="1"/>
</dbReference>
<evidence type="ECO:0000313" key="2">
    <source>
        <dbReference type="EMBL" id="QIA09330.1"/>
    </source>
</evidence>
<dbReference type="PANTHER" id="PTHR35585:SF1">
    <property type="entry name" value="HHE DOMAIN PROTEIN (AFU_ORTHOLOGUE AFUA_4G00730)"/>
    <property type="match status" value="1"/>
</dbReference>
<gene>
    <name evidence="2" type="ORF">G0Q07_17170</name>
</gene>
<proteinExistence type="predicted"/>
<sequence length="153" mass="18272">MNEITITKALTNHHNEMRDLIEEIKKDKSQYILLKKHLDVHHELEEDLLLRILNNNKDVKDESLESQEEHFVLNMLLLDLADFPKNNPRWMIKFKVFVEILEHHLSEEEEDLFPEAEEYLSEKQQKESGKQFQELKAQRLSAALETKPQESMH</sequence>
<reference evidence="2 3" key="1">
    <citation type="submission" date="2020-02" db="EMBL/GenBank/DDBJ databases">
        <title>Genome sequencing for Draconibacterium sp. strain M1.</title>
        <authorList>
            <person name="Park S.-J."/>
        </authorList>
    </citation>
    <scope>NUCLEOTIDE SEQUENCE [LARGE SCALE GENOMIC DNA]</scope>
    <source>
        <strain evidence="2 3">M1</strain>
    </source>
</reference>
<evidence type="ECO:0000313" key="3">
    <source>
        <dbReference type="Proteomes" id="UP000474630"/>
    </source>
</evidence>
<dbReference type="Proteomes" id="UP000474630">
    <property type="component" value="Chromosome"/>
</dbReference>
<dbReference type="PANTHER" id="PTHR35585">
    <property type="entry name" value="HHE DOMAIN PROTEIN (AFU_ORTHOLOGUE AFUA_4G00730)"/>
    <property type="match status" value="1"/>
</dbReference>
<evidence type="ECO:0000259" key="1">
    <source>
        <dbReference type="Pfam" id="PF01814"/>
    </source>
</evidence>
<dbReference type="KEGG" id="drc:G0Q07_17170"/>
<dbReference type="RefSeq" id="WP_163348302.1">
    <property type="nucleotide sequence ID" value="NZ_CP048409.1"/>
</dbReference>
<dbReference type="InterPro" id="IPR012312">
    <property type="entry name" value="Hemerythrin-like"/>
</dbReference>
<dbReference type="EMBL" id="CP048409">
    <property type="protein sequence ID" value="QIA09330.1"/>
    <property type="molecule type" value="Genomic_DNA"/>
</dbReference>
<keyword evidence="3" id="KW-1185">Reference proteome</keyword>